<dbReference type="PANTHER" id="PTHR10507">
    <property type="entry name" value="CDC45-RELATED PROTEIN"/>
    <property type="match status" value="1"/>
</dbReference>
<dbReference type="InterPro" id="IPR003874">
    <property type="entry name" value="CDC45"/>
</dbReference>
<evidence type="ECO:0000256" key="1">
    <source>
        <dbReference type="ARBA" id="ARBA00004123"/>
    </source>
</evidence>
<evidence type="ECO:0000256" key="6">
    <source>
        <dbReference type="SAM" id="MobiDB-lite"/>
    </source>
</evidence>
<dbReference type="GO" id="GO:0031261">
    <property type="term" value="C:DNA replication preinitiation complex"/>
    <property type="evidence" value="ECO:0007669"/>
    <property type="project" value="TreeGrafter"/>
</dbReference>
<dbReference type="GO" id="GO:0003688">
    <property type="term" value="F:DNA replication origin binding"/>
    <property type="evidence" value="ECO:0007669"/>
    <property type="project" value="TreeGrafter"/>
</dbReference>
<reference evidence="7" key="1">
    <citation type="submission" date="2014-08" db="EMBL/GenBank/DDBJ databases">
        <authorList>
            <person name="Sharma Rahul"/>
            <person name="Thines Marco"/>
        </authorList>
    </citation>
    <scope>NUCLEOTIDE SEQUENCE</scope>
</reference>
<dbReference type="EMBL" id="LN483166">
    <property type="protein sequence ID" value="CED84479.1"/>
    <property type="molecule type" value="Genomic_DNA"/>
</dbReference>
<dbReference type="Pfam" id="PF02724">
    <property type="entry name" value="CDC45"/>
    <property type="match status" value="1"/>
</dbReference>
<keyword evidence="7" id="KW-0132">Cell division</keyword>
<comment type="similarity">
    <text evidence="2">Belongs to the CDC45 family.</text>
</comment>
<comment type="subcellular location">
    <subcellularLocation>
        <location evidence="1">Nucleus</location>
    </subcellularLocation>
</comment>
<feature type="compositionally biased region" description="Acidic residues" evidence="6">
    <location>
        <begin position="179"/>
        <end position="223"/>
    </location>
</feature>
<dbReference type="GO" id="GO:0051301">
    <property type="term" value="P:cell division"/>
    <property type="evidence" value="ECO:0007669"/>
    <property type="project" value="UniProtKB-KW"/>
</dbReference>
<accession>A0A0F7SUU1</accession>
<dbReference type="PANTHER" id="PTHR10507:SF0">
    <property type="entry name" value="CELL DIVISION CONTROL PROTEIN 45 HOMOLOG"/>
    <property type="match status" value="1"/>
</dbReference>
<keyword evidence="5" id="KW-0131">Cell cycle</keyword>
<dbReference type="GO" id="GO:0003697">
    <property type="term" value="F:single-stranded DNA binding"/>
    <property type="evidence" value="ECO:0007669"/>
    <property type="project" value="TreeGrafter"/>
</dbReference>
<keyword evidence="4" id="KW-0539">Nucleus</keyword>
<keyword evidence="3" id="KW-0235">DNA replication</keyword>
<dbReference type="GO" id="GO:0000727">
    <property type="term" value="P:double-strand break repair via break-induced replication"/>
    <property type="evidence" value="ECO:0007669"/>
    <property type="project" value="TreeGrafter"/>
</dbReference>
<dbReference type="AlphaFoldDB" id="A0A0F7SUU1"/>
<dbReference type="GO" id="GO:0006270">
    <property type="term" value="P:DNA replication initiation"/>
    <property type="evidence" value="ECO:0007669"/>
    <property type="project" value="InterPro"/>
</dbReference>
<feature type="region of interest" description="Disordered" evidence="6">
    <location>
        <begin position="178"/>
        <end position="247"/>
    </location>
</feature>
<name>A0A0F7SUU1_PHARH</name>
<evidence type="ECO:0000313" key="7">
    <source>
        <dbReference type="EMBL" id="CED84479.1"/>
    </source>
</evidence>
<dbReference type="GO" id="GO:0003682">
    <property type="term" value="F:chromatin binding"/>
    <property type="evidence" value="ECO:0007669"/>
    <property type="project" value="TreeGrafter"/>
</dbReference>
<dbReference type="GO" id="GO:1902977">
    <property type="term" value="P:mitotic DNA replication preinitiation complex assembly"/>
    <property type="evidence" value="ECO:0007669"/>
    <property type="project" value="TreeGrafter"/>
</dbReference>
<feature type="region of interest" description="Disordered" evidence="6">
    <location>
        <begin position="509"/>
        <end position="532"/>
    </location>
</feature>
<protein>
    <submittedName>
        <fullName evidence="7">CDC45 (Cell division cycle 45)-like protein</fullName>
    </submittedName>
</protein>
<proteinExistence type="inferred from homology"/>
<feature type="region of interest" description="Disordered" evidence="6">
    <location>
        <begin position="325"/>
        <end position="350"/>
    </location>
</feature>
<evidence type="ECO:0000256" key="4">
    <source>
        <dbReference type="ARBA" id="ARBA00023242"/>
    </source>
</evidence>
<evidence type="ECO:0000256" key="5">
    <source>
        <dbReference type="ARBA" id="ARBA00023306"/>
    </source>
</evidence>
<organism evidence="7">
    <name type="scientific">Phaffia rhodozyma</name>
    <name type="common">Yeast</name>
    <name type="synonym">Xanthophyllomyces dendrorhous</name>
    <dbReference type="NCBI Taxonomy" id="264483"/>
    <lineage>
        <taxon>Eukaryota</taxon>
        <taxon>Fungi</taxon>
        <taxon>Dikarya</taxon>
        <taxon>Basidiomycota</taxon>
        <taxon>Agaricomycotina</taxon>
        <taxon>Tremellomycetes</taxon>
        <taxon>Cystofilobasidiales</taxon>
        <taxon>Mrakiaceae</taxon>
        <taxon>Phaffia</taxon>
    </lineage>
</organism>
<sequence length="728" mass="80826">MPVLPIPSAYSDELSPSYPQAYAQIVARSRKAIAQGQGGGNGLVIMVANDVDGVCGARMFTTLLTSDSIPHRIFPVEGYADLETRTQSLETNSELHTLVLLSLGSLLPLSSHFLTRLNQNVHLHVLDAHRPWNLENLFGGGIEGRERVWVWGDEGADFDQDIAQGGKRWEKERKAFEALEYEPESDSDSDDDSDLDPEESSEEDNTDRDDRSDEDSNSEDEEGQPPRRRRKIDESGQPKPLSRSKRRAHAITINRYYQAGTHFGQSVAATVYMLASALGREDNDLLWLAILGLTHQYIATRIDRDRYDVLHTLYTDEVARLNLPTVPAPTSRNGHASAEPAISSTLANPDDHAIRPSEELRFMMYRHWNLYDSMFHSGYVASKMGIWREKGKGRLQGMLAKMGFSLAQCHQAYTNMDISLKRNLFARMDSIAPEYGLVELTYPSFTRTYGFRSLPLSAADAVESVGALLEAAVGVRVEVEVEGSKGGGEWFGSSRIWSLDANGLGKKTAEIEAEDKDEDEDKEEETNGERKRKKDERAWEKCFWSSFDALRSGGDVTLLHASLPLCMSLQKAIIRQGSALIDKSKIVSLRWFRLAVITEGPDLSLFVNPSTLSRLALWLVDALRDRLAGMSSIGGRSEEGKRRSKSLPVVLACLDESAGTYVVVGVTGAPEFGDVRKNKFGLAFQDAASDSAAAAKHDKFDTSVVEVRKEDLASFIESLQQYSTERMA</sequence>
<evidence type="ECO:0000256" key="2">
    <source>
        <dbReference type="ARBA" id="ARBA00010727"/>
    </source>
</evidence>
<feature type="compositionally biased region" description="Acidic residues" evidence="6">
    <location>
        <begin position="511"/>
        <end position="524"/>
    </location>
</feature>
<evidence type="ECO:0000256" key="3">
    <source>
        <dbReference type="ARBA" id="ARBA00022705"/>
    </source>
</evidence>